<evidence type="ECO:0000256" key="6">
    <source>
        <dbReference type="ARBA" id="ARBA00022485"/>
    </source>
</evidence>
<keyword evidence="10" id="KW-0456">Lyase</keyword>
<evidence type="ECO:0000256" key="2">
    <source>
        <dbReference type="ARBA" id="ARBA00004742"/>
    </source>
</evidence>
<evidence type="ECO:0000313" key="15">
    <source>
        <dbReference type="Proteomes" id="UP000019241"/>
    </source>
</evidence>
<dbReference type="InterPro" id="IPR005130">
    <property type="entry name" value="Ser_deHydtase-like_asu"/>
</dbReference>
<dbReference type="PATRIC" id="fig|1265822.4.peg.3540"/>
<evidence type="ECO:0000256" key="9">
    <source>
        <dbReference type="ARBA" id="ARBA00023014"/>
    </source>
</evidence>
<dbReference type="GO" id="GO:0006094">
    <property type="term" value="P:gluconeogenesis"/>
    <property type="evidence" value="ECO:0007669"/>
    <property type="project" value="UniProtKB-KW"/>
</dbReference>
<evidence type="ECO:0000256" key="1">
    <source>
        <dbReference type="ARBA" id="ARBA00001966"/>
    </source>
</evidence>
<comment type="pathway">
    <text evidence="2">Carbohydrate biosynthesis; gluconeogenesis.</text>
</comment>
<dbReference type="PANTHER" id="PTHR30182:SF1">
    <property type="entry name" value="L-SERINE DEHYDRATASE 1"/>
    <property type="match status" value="1"/>
</dbReference>
<dbReference type="GO" id="GO:0051539">
    <property type="term" value="F:4 iron, 4 sulfur cluster binding"/>
    <property type="evidence" value="ECO:0007669"/>
    <property type="project" value="UniProtKB-KW"/>
</dbReference>
<name>W7D7I2_9LIST</name>
<evidence type="ECO:0000313" key="14">
    <source>
        <dbReference type="EMBL" id="EUJ48020.1"/>
    </source>
</evidence>
<evidence type="ECO:0000256" key="5">
    <source>
        <dbReference type="ARBA" id="ARBA00022432"/>
    </source>
</evidence>
<comment type="similarity">
    <text evidence="3">Belongs to the iron-sulfur dependent L-serine dehydratase family.</text>
</comment>
<dbReference type="GO" id="GO:0046872">
    <property type="term" value="F:metal ion binding"/>
    <property type="evidence" value="ECO:0007669"/>
    <property type="project" value="UniProtKB-KW"/>
</dbReference>
<accession>W7D7I2</accession>
<protein>
    <recommendedName>
        <fullName evidence="4">L-serine ammonia-lyase</fullName>
        <ecNumber evidence="4">4.3.1.17</ecNumber>
    </recommendedName>
    <alternativeName>
        <fullName evidence="11">L-serine deaminase</fullName>
    </alternativeName>
</protein>
<comment type="caution">
    <text evidence="14">The sequence shown here is derived from an EMBL/GenBank/DDBJ whole genome shotgun (WGS) entry which is preliminary data.</text>
</comment>
<evidence type="ECO:0000259" key="13">
    <source>
        <dbReference type="Pfam" id="PF03313"/>
    </source>
</evidence>
<keyword evidence="6" id="KW-0004">4Fe-4S</keyword>
<evidence type="ECO:0000256" key="10">
    <source>
        <dbReference type="ARBA" id="ARBA00023239"/>
    </source>
</evidence>
<dbReference type="Pfam" id="PF03313">
    <property type="entry name" value="SDH_alpha"/>
    <property type="match status" value="1"/>
</dbReference>
<evidence type="ECO:0000256" key="4">
    <source>
        <dbReference type="ARBA" id="ARBA00012093"/>
    </source>
</evidence>
<proteinExistence type="inferred from homology"/>
<dbReference type="InterPro" id="IPR051318">
    <property type="entry name" value="Fe-S_L-Ser"/>
</dbReference>
<evidence type="ECO:0000256" key="11">
    <source>
        <dbReference type="ARBA" id="ARBA00041766"/>
    </source>
</evidence>
<dbReference type="AlphaFoldDB" id="W7D7I2"/>
<dbReference type="PANTHER" id="PTHR30182">
    <property type="entry name" value="L-SERINE DEHYDRATASE"/>
    <property type="match status" value="1"/>
</dbReference>
<dbReference type="EMBL" id="AODM01000061">
    <property type="protein sequence ID" value="EUJ48020.1"/>
    <property type="molecule type" value="Genomic_DNA"/>
</dbReference>
<keyword evidence="9" id="KW-0411">Iron-sulfur</keyword>
<keyword evidence="5" id="KW-0312">Gluconeogenesis</keyword>
<evidence type="ECO:0000256" key="8">
    <source>
        <dbReference type="ARBA" id="ARBA00023004"/>
    </source>
</evidence>
<comment type="catalytic activity">
    <reaction evidence="12">
        <text>L-serine = pyruvate + NH4(+)</text>
        <dbReference type="Rhea" id="RHEA:19169"/>
        <dbReference type="ChEBI" id="CHEBI:15361"/>
        <dbReference type="ChEBI" id="CHEBI:28938"/>
        <dbReference type="ChEBI" id="CHEBI:33384"/>
        <dbReference type="EC" id="4.3.1.17"/>
    </reaction>
</comment>
<evidence type="ECO:0000256" key="7">
    <source>
        <dbReference type="ARBA" id="ARBA00022723"/>
    </source>
</evidence>
<dbReference type="Proteomes" id="UP000019241">
    <property type="component" value="Unassembled WGS sequence"/>
</dbReference>
<organism evidence="14 15">
    <name type="scientific">Listeria fleischmannii FSL S10-1203</name>
    <dbReference type="NCBI Taxonomy" id="1265822"/>
    <lineage>
        <taxon>Bacteria</taxon>
        <taxon>Bacillati</taxon>
        <taxon>Bacillota</taxon>
        <taxon>Bacilli</taxon>
        <taxon>Bacillales</taxon>
        <taxon>Listeriaceae</taxon>
        <taxon>Listeria</taxon>
    </lineage>
</organism>
<feature type="domain" description="Serine dehydratase-like alpha subunit" evidence="13">
    <location>
        <begin position="16"/>
        <end position="150"/>
    </location>
</feature>
<reference evidence="14 15" key="1">
    <citation type="submission" date="2012-12" db="EMBL/GenBank/DDBJ databases">
        <title>Novel taxa of Listeriaceae from agricultural environments in the United States.</title>
        <authorList>
            <person name="den Bakker H.C."/>
            <person name="Allred A."/>
            <person name="Warchocki S."/>
            <person name="Wright E.M."/>
            <person name="Burrell A."/>
            <person name="Nightingale K.K."/>
            <person name="Kephart D."/>
            <person name="Wiedmann M."/>
        </authorList>
    </citation>
    <scope>NUCLEOTIDE SEQUENCE [LARGE SCALE GENOMIC DNA]</scope>
    <source>
        <strain evidence="14 15">FSL S10-1203</strain>
    </source>
</reference>
<dbReference type="EC" id="4.3.1.17" evidence="4"/>
<keyword evidence="8" id="KW-0408">Iron</keyword>
<comment type="cofactor">
    <cofactor evidence="1">
        <name>[4Fe-4S] cluster</name>
        <dbReference type="ChEBI" id="CHEBI:49883"/>
    </cofactor>
</comment>
<keyword evidence="7" id="KW-0479">Metal-binding</keyword>
<dbReference type="GO" id="GO:0003941">
    <property type="term" value="F:L-serine ammonia-lyase activity"/>
    <property type="evidence" value="ECO:0007669"/>
    <property type="project" value="UniProtKB-EC"/>
</dbReference>
<evidence type="ECO:0000256" key="12">
    <source>
        <dbReference type="ARBA" id="ARBA00049406"/>
    </source>
</evidence>
<evidence type="ECO:0000256" key="3">
    <source>
        <dbReference type="ARBA" id="ARBA00008636"/>
    </source>
</evidence>
<sequence>MFRTVKELVDIANREAKPIHEIMIEREMNVSGLSREEVISAMAKNLQVMEDAILEGEKGVQSTTGLTGGDAVLMKEYIQKGQFLSGEVLLDSVGKAIATNEVNAAMGIICATPTAGSAGVVPGVLFAIKDKLQLTREQMIHFFIHSRSVRFCCGE</sequence>
<gene>
    <name evidence="14" type="ORF">MCOL2_17432</name>
</gene>